<dbReference type="Pfam" id="PF00226">
    <property type="entry name" value="DnaJ"/>
    <property type="match status" value="1"/>
</dbReference>
<dbReference type="EMBL" id="BPTR01000001">
    <property type="protein sequence ID" value="GJG26447.1"/>
    <property type="molecule type" value="Genomic_DNA"/>
</dbReference>
<feature type="domain" description="J" evidence="3">
    <location>
        <begin position="220"/>
        <end position="282"/>
    </location>
</feature>
<dbReference type="PRINTS" id="PR00625">
    <property type="entry name" value="JDOMAIN"/>
</dbReference>
<reference evidence="4" key="1">
    <citation type="submission" date="2021-08" db="EMBL/GenBank/DDBJ databases">
        <title>Prevotella lacticifex sp. nov., isolated from rumen of cow.</title>
        <authorList>
            <person name="Shinkai T."/>
            <person name="Ikeyama N."/>
            <person name="Kumagai M."/>
            <person name="Ohmori H."/>
            <person name="Sakamoto M."/>
            <person name="Ohkuma M."/>
            <person name="Mitsumori M."/>
        </authorList>
    </citation>
    <scope>NUCLEOTIDE SEQUENCE</scope>
    <source>
        <strain evidence="4">DSM 11371</strain>
    </source>
</reference>
<sequence length="284" mass="31390">MAIGKWIGGLLGFASGGVLGALAGFALGSLFDSGIDAVNSGQHSSFDGDRQGRGYGGDHGQSQRFRSNSYQRQYNSFYNEERNSFLFSLLVLASYIIKADGKVMHSEMEFVRKFLRSNFGESAVVQGQEILYKLFEKQKEIGWEEYRTVIQDSGRQIASSMPYEQRLQLLHFLAMIAQADGIVHLSEVSSLKEVAQAMEIPVSEIDAMLNLRDASSNLDAAYKVMGVSPSATDAEVKAAYRKQALQNHPDRVASLGEDIRKAAEKKFQEINAAKETIWKARGLS</sequence>
<evidence type="ECO:0000256" key="2">
    <source>
        <dbReference type="SAM" id="Phobius"/>
    </source>
</evidence>
<dbReference type="SUPFAM" id="SSF46565">
    <property type="entry name" value="Chaperone J-domain"/>
    <property type="match status" value="1"/>
</dbReference>
<evidence type="ECO:0000256" key="1">
    <source>
        <dbReference type="SAM" id="MobiDB-lite"/>
    </source>
</evidence>
<dbReference type="Proteomes" id="UP000887043">
    <property type="component" value="Unassembled WGS sequence"/>
</dbReference>
<name>A0AA37HVM8_SEGBR</name>
<dbReference type="InterPro" id="IPR007791">
    <property type="entry name" value="DjlA_N"/>
</dbReference>
<proteinExistence type="predicted"/>
<dbReference type="InterPro" id="IPR050817">
    <property type="entry name" value="DjlA_DnaK_co-chaperone"/>
</dbReference>
<protein>
    <recommendedName>
        <fullName evidence="3">J domain-containing protein</fullName>
    </recommendedName>
</protein>
<dbReference type="AlphaFoldDB" id="A0AA37HVM8"/>
<feature type="region of interest" description="Disordered" evidence="1">
    <location>
        <begin position="42"/>
        <end position="64"/>
    </location>
</feature>
<dbReference type="Gene3D" id="1.10.287.110">
    <property type="entry name" value="DnaJ domain"/>
    <property type="match status" value="1"/>
</dbReference>
<dbReference type="PANTHER" id="PTHR24074">
    <property type="entry name" value="CO-CHAPERONE PROTEIN DJLA"/>
    <property type="match status" value="1"/>
</dbReference>
<dbReference type="RefSeq" id="WP_006281216.1">
    <property type="nucleotide sequence ID" value="NZ_BPTR01000001.1"/>
</dbReference>
<organism evidence="4 5">
    <name type="scientific">Segatella bryantii</name>
    <name type="common">Prevotella bryantii</name>
    <dbReference type="NCBI Taxonomy" id="77095"/>
    <lineage>
        <taxon>Bacteria</taxon>
        <taxon>Pseudomonadati</taxon>
        <taxon>Bacteroidota</taxon>
        <taxon>Bacteroidia</taxon>
        <taxon>Bacteroidales</taxon>
        <taxon>Prevotellaceae</taxon>
        <taxon>Segatella</taxon>
    </lineage>
</organism>
<dbReference type="SMART" id="SM00271">
    <property type="entry name" value="DnaJ"/>
    <property type="match status" value="1"/>
</dbReference>
<comment type="caution">
    <text evidence="4">The sequence shown here is derived from an EMBL/GenBank/DDBJ whole genome shotgun (WGS) entry which is preliminary data.</text>
</comment>
<evidence type="ECO:0000313" key="5">
    <source>
        <dbReference type="Proteomes" id="UP000887043"/>
    </source>
</evidence>
<dbReference type="Gene3D" id="1.10.3680.10">
    <property type="entry name" value="TerB-like"/>
    <property type="match status" value="1"/>
</dbReference>
<dbReference type="Pfam" id="PF05099">
    <property type="entry name" value="TerB"/>
    <property type="match status" value="1"/>
</dbReference>
<evidence type="ECO:0000259" key="3">
    <source>
        <dbReference type="PROSITE" id="PS50076"/>
    </source>
</evidence>
<evidence type="ECO:0000313" key="4">
    <source>
        <dbReference type="EMBL" id="GJG26447.1"/>
    </source>
</evidence>
<keyword evidence="2" id="KW-0472">Membrane</keyword>
<keyword evidence="2" id="KW-1133">Transmembrane helix</keyword>
<dbReference type="InterPro" id="IPR001623">
    <property type="entry name" value="DnaJ_domain"/>
</dbReference>
<dbReference type="PROSITE" id="PS50076">
    <property type="entry name" value="DNAJ_2"/>
    <property type="match status" value="1"/>
</dbReference>
<accession>A0AA37HVM8</accession>
<feature type="transmembrane region" description="Helical" evidence="2">
    <location>
        <begin position="6"/>
        <end position="27"/>
    </location>
</feature>
<dbReference type="SUPFAM" id="SSF158682">
    <property type="entry name" value="TerB-like"/>
    <property type="match status" value="1"/>
</dbReference>
<dbReference type="InterPro" id="IPR029024">
    <property type="entry name" value="TerB-like"/>
</dbReference>
<keyword evidence="2" id="KW-0812">Transmembrane</keyword>
<dbReference type="InterPro" id="IPR036869">
    <property type="entry name" value="J_dom_sf"/>
</dbReference>
<gene>
    <name evidence="4" type="ORF">PRRU23_01470</name>
</gene>
<dbReference type="CDD" id="cd06257">
    <property type="entry name" value="DnaJ"/>
    <property type="match status" value="1"/>
</dbReference>